<gene>
    <name evidence="1" type="ORF">BTJ68_01721</name>
</gene>
<dbReference type="CDD" id="cd23432">
    <property type="entry name" value="beta-trefoil_Ricin_EndoBetaGal-like"/>
    <property type="match status" value="1"/>
</dbReference>
<dbReference type="VEuPathDB" id="FungiDB:BTJ68_01721"/>
<protein>
    <recommendedName>
        <fullName evidence="3">Ricin B lectin domain-containing protein</fullName>
    </recommendedName>
</protein>
<comment type="caution">
    <text evidence="1">The sequence shown here is derived from an EMBL/GenBank/DDBJ whole genome shotgun (WGS) entry which is preliminary data.</text>
</comment>
<dbReference type="OrthoDB" id="3638266at2759"/>
<sequence length="147" mass="16816">MPYHLIAVNGGRVCQRRDDQVKTDTAERTDKAQQWEIEGSVNGEVAFRNLANGEYLNAEKGDAAGKVKVGPRQTWKLEKGYAPNSVWIKSVEFEDKKACLCNSYANHTKDNVVYMWPQQDAWEHSMLWYIRDVNECGADPLMLLHVQ</sequence>
<keyword evidence="2" id="KW-1185">Reference proteome</keyword>
<evidence type="ECO:0008006" key="3">
    <source>
        <dbReference type="Google" id="ProtNLM"/>
    </source>
</evidence>
<dbReference type="InterPro" id="IPR035992">
    <property type="entry name" value="Ricin_B-like_lectins"/>
</dbReference>
<evidence type="ECO:0000313" key="1">
    <source>
        <dbReference type="EMBL" id="OTA38498.1"/>
    </source>
</evidence>
<organism evidence="1 2">
    <name type="scientific">Hortaea werneckii EXF-2000</name>
    <dbReference type="NCBI Taxonomy" id="1157616"/>
    <lineage>
        <taxon>Eukaryota</taxon>
        <taxon>Fungi</taxon>
        <taxon>Dikarya</taxon>
        <taxon>Ascomycota</taxon>
        <taxon>Pezizomycotina</taxon>
        <taxon>Dothideomycetes</taxon>
        <taxon>Dothideomycetidae</taxon>
        <taxon>Mycosphaerellales</taxon>
        <taxon>Teratosphaeriaceae</taxon>
        <taxon>Hortaea</taxon>
    </lineage>
</organism>
<dbReference type="SUPFAM" id="SSF50370">
    <property type="entry name" value="Ricin B-like lectins"/>
    <property type="match status" value="1"/>
</dbReference>
<dbReference type="Proteomes" id="UP000194280">
    <property type="component" value="Unassembled WGS sequence"/>
</dbReference>
<dbReference type="Gene3D" id="2.80.10.50">
    <property type="match status" value="1"/>
</dbReference>
<evidence type="ECO:0000313" key="2">
    <source>
        <dbReference type="Proteomes" id="UP000194280"/>
    </source>
</evidence>
<dbReference type="AlphaFoldDB" id="A0A1Z5TR89"/>
<reference evidence="1 2" key="1">
    <citation type="submission" date="2017-01" db="EMBL/GenBank/DDBJ databases">
        <title>The recent genome duplication of the halophilic yeast Hortaea werneckii: insights from long-read sequencing.</title>
        <authorList>
            <person name="Sinha S."/>
            <person name="Flibotte S."/>
            <person name="Neira M."/>
            <person name="Lenassi M."/>
            <person name="Gostincar C."/>
            <person name="Stajich J.E."/>
            <person name="Nislow C.E."/>
        </authorList>
    </citation>
    <scope>NUCLEOTIDE SEQUENCE [LARGE SCALE GENOMIC DNA]</scope>
    <source>
        <strain evidence="1 2">EXF-2000</strain>
    </source>
</reference>
<proteinExistence type="predicted"/>
<accession>A0A1Z5TR89</accession>
<dbReference type="InParanoid" id="A0A1Z5TR89"/>
<dbReference type="EMBL" id="MUNK01000010">
    <property type="protein sequence ID" value="OTA38498.1"/>
    <property type="molecule type" value="Genomic_DNA"/>
</dbReference>
<dbReference type="STRING" id="1157616.A0A1Z5TR89"/>
<name>A0A1Z5TR89_HORWE</name>